<dbReference type="InterPro" id="IPR002823">
    <property type="entry name" value="DUF112_TM"/>
</dbReference>
<feature type="transmembrane region" description="Helical" evidence="1">
    <location>
        <begin position="158"/>
        <end position="176"/>
    </location>
</feature>
<dbReference type="Proteomes" id="UP001165079">
    <property type="component" value="Unassembled WGS sequence"/>
</dbReference>
<accession>A0A9W6WBB2</accession>
<feature type="domain" description="DUF112" evidence="2">
    <location>
        <begin position="7"/>
        <end position="429"/>
    </location>
</feature>
<organism evidence="3 4">
    <name type="scientific">Actinorhabdospora filicis</name>
    <dbReference type="NCBI Taxonomy" id="1785913"/>
    <lineage>
        <taxon>Bacteria</taxon>
        <taxon>Bacillati</taxon>
        <taxon>Actinomycetota</taxon>
        <taxon>Actinomycetes</taxon>
        <taxon>Micromonosporales</taxon>
        <taxon>Micromonosporaceae</taxon>
        <taxon>Actinorhabdospora</taxon>
    </lineage>
</organism>
<evidence type="ECO:0000259" key="2">
    <source>
        <dbReference type="Pfam" id="PF01970"/>
    </source>
</evidence>
<feature type="transmembrane region" description="Helical" evidence="1">
    <location>
        <begin position="345"/>
        <end position="363"/>
    </location>
</feature>
<sequence>MLSPENLLYAAIGVTVGTFVGVLPGIGPALTIALLLPITFSLDSPTGAFIMFAGIYYGAMYGGSTTSILLNTPGESSSVASAIEGYQMARRGRAKAALATAAIGSFVAATISTIGLTLFAKPLAGLAVQFKAQDYFALAVLAMMSVTALVGRSLVRGVLSLTLGLFIGLVGLDGLTGQARFTFGSMELFEGVSIVIVIVGLFAVGESLHVAARLKRLPETVAPLGASGEKWMTREDWRRSWMPWLRGTAVGFPFGALPAGGADIPTFLSYTFEKHRSKHKAEFGKGAIEGVAGPEAANNAAFSGVLIPLLTLGIPTSATAAVMLASFQGFNIQPGPQLFEKSGPIVWALIASLYIGNLMLLVLNLPLIKMWVQVLKIPRPSLYAGILVFATIGVYAVSGSVVQVLIAYGVGALGFVMRRFDFPIAPVILGVILGPMMELQFRRTLLVSNGDLTVFFTRPLTAVLLGLAVFALILPYLPRLIARLRGRTAQRLAFGEDD</sequence>
<evidence type="ECO:0000256" key="1">
    <source>
        <dbReference type="SAM" id="Phobius"/>
    </source>
</evidence>
<gene>
    <name evidence="3" type="ORF">Afil01_47050</name>
</gene>
<evidence type="ECO:0000313" key="3">
    <source>
        <dbReference type="EMBL" id="GLZ79898.1"/>
    </source>
</evidence>
<keyword evidence="1" id="KW-1133">Transmembrane helix</keyword>
<dbReference type="PANTHER" id="PTHR35342">
    <property type="entry name" value="TRICARBOXYLIC TRANSPORT PROTEIN"/>
    <property type="match status" value="1"/>
</dbReference>
<protein>
    <submittedName>
        <fullName evidence="3">Tripartite tricarboxylate transporter TctA</fullName>
    </submittedName>
</protein>
<feature type="transmembrane region" description="Helical" evidence="1">
    <location>
        <begin position="132"/>
        <end position="151"/>
    </location>
</feature>
<name>A0A9W6WBB2_9ACTN</name>
<feature type="transmembrane region" description="Helical" evidence="1">
    <location>
        <begin position="383"/>
        <end position="408"/>
    </location>
</feature>
<evidence type="ECO:0000313" key="4">
    <source>
        <dbReference type="Proteomes" id="UP001165079"/>
    </source>
</evidence>
<feature type="transmembrane region" description="Helical" evidence="1">
    <location>
        <begin position="420"/>
        <end position="437"/>
    </location>
</feature>
<feature type="transmembrane region" description="Helical" evidence="1">
    <location>
        <begin position="7"/>
        <end position="36"/>
    </location>
</feature>
<feature type="transmembrane region" description="Helical" evidence="1">
    <location>
        <begin position="48"/>
        <end position="70"/>
    </location>
</feature>
<feature type="transmembrane region" description="Helical" evidence="1">
    <location>
        <begin position="96"/>
        <end position="120"/>
    </location>
</feature>
<dbReference type="EMBL" id="BSTX01000003">
    <property type="protein sequence ID" value="GLZ79898.1"/>
    <property type="molecule type" value="Genomic_DNA"/>
</dbReference>
<dbReference type="Pfam" id="PF01970">
    <property type="entry name" value="TctA"/>
    <property type="match status" value="1"/>
</dbReference>
<keyword evidence="4" id="KW-1185">Reference proteome</keyword>
<reference evidence="3" key="1">
    <citation type="submission" date="2023-03" db="EMBL/GenBank/DDBJ databases">
        <title>Actinorhabdospora filicis NBRC 111898.</title>
        <authorList>
            <person name="Ichikawa N."/>
            <person name="Sato H."/>
            <person name="Tonouchi N."/>
        </authorList>
    </citation>
    <scope>NUCLEOTIDE SEQUENCE</scope>
    <source>
        <strain evidence="3">NBRC 111898</strain>
    </source>
</reference>
<keyword evidence="1" id="KW-0812">Transmembrane</keyword>
<proteinExistence type="predicted"/>
<feature type="transmembrane region" description="Helical" evidence="1">
    <location>
        <begin position="457"/>
        <end position="477"/>
    </location>
</feature>
<feature type="transmembrane region" description="Helical" evidence="1">
    <location>
        <begin position="188"/>
        <end position="208"/>
    </location>
</feature>
<comment type="caution">
    <text evidence="3">The sequence shown here is derived from an EMBL/GenBank/DDBJ whole genome shotgun (WGS) entry which is preliminary data.</text>
</comment>
<keyword evidence="1" id="KW-0472">Membrane</keyword>
<dbReference type="AlphaFoldDB" id="A0A9W6WBB2"/>
<dbReference type="PANTHER" id="PTHR35342:SF5">
    <property type="entry name" value="TRICARBOXYLIC TRANSPORT PROTEIN"/>
    <property type="match status" value="1"/>
</dbReference>